<dbReference type="HAMAP" id="MF_01200_B">
    <property type="entry name" value="OMPdecase_type1_B"/>
    <property type="match status" value="1"/>
</dbReference>
<dbReference type="GO" id="GO:0005829">
    <property type="term" value="C:cytosol"/>
    <property type="evidence" value="ECO:0007669"/>
    <property type="project" value="TreeGrafter"/>
</dbReference>
<feature type="active site" description="For OMPdecase activity" evidence="8">
    <location>
        <position position="66"/>
    </location>
</feature>
<dbReference type="Pfam" id="PF00215">
    <property type="entry name" value="OMPdecase"/>
    <property type="match status" value="1"/>
</dbReference>
<organism evidence="12 13">
    <name type="scientific">Acetobacter oeni</name>
    <dbReference type="NCBI Taxonomy" id="304077"/>
    <lineage>
        <taxon>Bacteria</taxon>
        <taxon>Pseudomonadati</taxon>
        <taxon>Pseudomonadota</taxon>
        <taxon>Alphaproteobacteria</taxon>
        <taxon>Acetobacterales</taxon>
        <taxon>Acetobacteraceae</taxon>
        <taxon>Acetobacter</taxon>
    </lineage>
</organism>
<evidence type="ECO:0000256" key="9">
    <source>
        <dbReference type="PIRSR" id="PIRSR614732-2"/>
    </source>
</evidence>
<evidence type="ECO:0000256" key="1">
    <source>
        <dbReference type="ARBA" id="ARBA00002356"/>
    </source>
</evidence>
<dbReference type="SUPFAM" id="SSF51366">
    <property type="entry name" value="Ribulose-phoshate binding barrel"/>
    <property type="match status" value="1"/>
</dbReference>
<dbReference type="RefSeq" id="WP_146892422.1">
    <property type="nucleotide sequence ID" value="NZ_BJYG01000064.1"/>
</dbReference>
<evidence type="ECO:0000256" key="10">
    <source>
        <dbReference type="RuleBase" id="RU000512"/>
    </source>
</evidence>
<evidence type="ECO:0000313" key="13">
    <source>
        <dbReference type="Proteomes" id="UP000321746"/>
    </source>
</evidence>
<dbReference type="OrthoDB" id="9806203at2"/>
<dbReference type="GO" id="GO:0006207">
    <property type="term" value="P:'de novo' pyrimidine nucleobase biosynthetic process"/>
    <property type="evidence" value="ECO:0007669"/>
    <property type="project" value="InterPro"/>
</dbReference>
<comment type="caution">
    <text evidence="12">The sequence shown here is derived from an EMBL/GenBank/DDBJ whole genome shotgun (WGS) entry which is preliminary data.</text>
</comment>
<dbReference type="PANTHER" id="PTHR32119:SF2">
    <property type="entry name" value="OROTIDINE 5'-PHOSPHATE DECARBOXYLASE"/>
    <property type="match status" value="1"/>
</dbReference>
<dbReference type="Proteomes" id="UP000321746">
    <property type="component" value="Unassembled WGS sequence"/>
</dbReference>
<feature type="active site" description="For OMPdecase activity" evidence="8">
    <location>
        <position position="61"/>
    </location>
</feature>
<dbReference type="AlphaFoldDB" id="A0A511XPV6"/>
<dbReference type="SMART" id="SM00934">
    <property type="entry name" value="OMPdecase"/>
    <property type="match status" value="1"/>
</dbReference>
<evidence type="ECO:0000256" key="8">
    <source>
        <dbReference type="PIRSR" id="PIRSR614732-1"/>
    </source>
</evidence>
<gene>
    <name evidence="7 12" type="primary">pyrF</name>
    <name evidence="12" type="ORF">AOE01nite_32140</name>
</gene>
<feature type="binding site" evidence="7">
    <location>
        <begin position="61"/>
        <end position="70"/>
    </location>
    <ligand>
        <name>substrate</name>
    </ligand>
</feature>
<dbReference type="GO" id="GO:0004590">
    <property type="term" value="F:orotidine-5'-phosphate decarboxylase activity"/>
    <property type="evidence" value="ECO:0007669"/>
    <property type="project" value="UniProtKB-UniRule"/>
</dbReference>
<dbReference type="GO" id="GO:0044205">
    <property type="term" value="P:'de novo' UMP biosynthetic process"/>
    <property type="evidence" value="ECO:0007669"/>
    <property type="project" value="UniProtKB-UniRule"/>
</dbReference>
<dbReference type="Gene3D" id="3.20.20.70">
    <property type="entry name" value="Aldolase class I"/>
    <property type="match status" value="1"/>
</dbReference>
<dbReference type="EMBL" id="BJYG01000064">
    <property type="protein sequence ID" value="GEN64990.1"/>
    <property type="molecule type" value="Genomic_DNA"/>
</dbReference>
<evidence type="ECO:0000256" key="7">
    <source>
        <dbReference type="HAMAP-Rule" id="MF_01200"/>
    </source>
</evidence>
<dbReference type="InterPro" id="IPR014732">
    <property type="entry name" value="OMPdecase"/>
</dbReference>
<feature type="domain" description="Orotidine 5'-phosphate decarboxylase" evidence="11">
    <location>
        <begin position="7"/>
        <end position="229"/>
    </location>
</feature>
<feature type="binding site" evidence="7 9">
    <location>
        <position position="213"/>
    </location>
    <ligand>
        <name>substrate</name>
    </ligand>
</feature>
<evidence type="ECO:0000256" key="5">
    <source>
        <dbReference type="ARBA" id="ARBA00023239"/>
    </source>
</evidence>
<sequence length="235" mass="24406">MADRKTRLIAALDTCDPLQAMRWADAVAAHVSAIKLGLEFTCAAGFEAVSRVAANRQLFLDLKFHDIPNTVGAAVGSLSRINPAMLTIHASGGRTMVQAARRACDENFPAGRKPLLLAVTVLTSLDDEVLAETGVRDGVNAQVLRLAELALDNGADGLICSAHELAALRGEFGDSPVLITPGIRPSGAVAGDQKRVMTPAEAREAGADWIVVGRPITQAQDPAAAAAAIVAELAG</sequence>
<name>A0A511XPV6_9PROT</name>
<feature type="binding site" evidence="7 9">
    <location>
        <position position="214"/>
    </location>
    <ligand>
        <name>substrate</name>
    </ligand>
</feature>
<dbReference type="InterPro" id="IPR047596">
    <property type="entry name" value="OMPdecase_bac"/>
</dbReference>
<evidence type="ECO:0000313" key="12">
    <source>
        <dbReference type="EMBL" id="GEN64990.1"/>
    </source>
</evidence>
<comment type="subunit">
    <text evidence="7">Homodimer.</text>
</comment>
<dbReference type="InterPro" id="IPR013785">
    <property type="entry name" value="Aldolase_TIM"/>
</dbReference>
<feature type="binding site" evidence="7 9">
    <location>
        <position position="35"/>
    </location>
    <ligand>
        <name>substrate</name>
    </ligand>
</feature>
<keyword evidence="3 7" id="KW-0210">Decarboxylase</keyword>
<evidence type="ECO:0000256" key="4">
    <source>
        <dbReference type="ARBA" id="ARBA00022975"/>
    </source>
</evidence>
<dbReference type="EC" id="4.1.1.23" evidence="7"/>
<dbReference type="InterPro" id="IPR011060">
    <property type="entry name" value="RibuloseP-bd_barrel"/>
</dbReference>
<keyword evidence="5 7" id="KW-0456">Lyase</keyword>
<feature type="binding site" evidence="7 9">
    <location>
        <position position="193"/>
    </location>
    <ligand>
        <name>substrate</name>
    </ligand>
</feature>
<proteinExistence type="inferred from homology"/>
<accession>A0A511XPV6</accession>
<evidence type="ECO:0000256" key="3">
    <source>
        <dbReference type="ARBA" id="ARBA00022793"/>
    </source>
</evidence>
<dbReference type="UniPathway" id="UPA00070">
    <property type="reaction ID" value="UER00120"/>
</dbReference>
<dbReference type="PANTHER" id="PTHR32119">
    <property type="entry name" value="OROTIDINE 5'-PHOSPHATE DECARBOXYLASE"/>
    <property type="match status" value="1"/>
</dbReference>
<keyword evidence="4 7" id="KW-0665">Pyrimidine biosynthesis</keyword>
<feature type="active site" description="Proton donor" evidence="7">
    <location>
        <position position="63"/>
    </location>
</feature>
<reference evidence="12 13" key="1">
    <citation type="submission" date="2019-07" db="EMBL/GenBank/DDBJ databases">
        <title>Whole genome shotgun sequence of Acetobacter oeni NBRC 105207.</title>
        <authorList>
            <person name="Hosoyama A."/>
            <person name="Uohara A."/>
            <person name="Ohji S."/>
            <person name="Ichikawa N."/>
        </authorList>
    </citation>
    <scope>NUCLEOTIDE SEQUENCE [LARGE SCALE GENOMIC DNA]</scope>
    <source>
        <strain evidence="12 13">NBRC 105207</strain>
    </source>
</reference>
<evidence type="ECO:0000256" key="2">
    <source>
        <dbReference type="ARBA" id="ARBA00004861"/>
    </source>
</evidence>
<evidence type="ECO:0000259" key="11">
    <source>
        <dbReference type="SMART" id="SM00934"/>
    </source>
</evidence>
<feature type="binding site" evidence="7 9">
    <location>
        <position position="184"/>
    </location>
    <ligand>
        <name>substrate</name>
    </ligand>
</feature>
<protein>
    <recommendedName>
        <fullName evidence="7">Orotidine 5'-phosphate decarboxylase</fullName>
        <ecNumber evidence="7">4.1.1.23</ecNumber>
    </recommendedName>
    <alternativeName>
        <fullName evidence="7">OMP decarboxylase</fullName>
        <shortName evidence="7">OMPDCase</shortName>
        <shortName evidence="7">OMPdecase</shortName>
    </alternativeName>
</protein>
<feature type="active site" description="For OMPdecase activity" evidence="8">
    <location>
        <position position="63"/>
    </location>
</feature>
<keyword evidence="13" id="KW-1185">Reference proteome</keyword>
<comment type="catalytic activity">
    <reaction evidence="6 7 10">
        <text>orotidine 5'-phosphate + H(+) = UMP + CO2</text>
        <dbReference type="Rhea" id="RHEA:11596"/>
        <dbReference type="ChEBI" id="CHEBI:15378"/>
        <dbReference type="ChEBI" id="CHEBI:16526"/>
        <dbReference type="ChEBI" id="CHEBI:57538"/>
        <dbReference type="ChEBI" id="CHEBI:57865"/>
        <dbReference type="EC" id="4.1.1.23"/>
    </reaction>
</comment>
<comment type="pathway">
    <text evidence="2 7 10">Pyrimidine metabolism; UMP biosynthesis via de novo pathway; UMP from orotate: step 2/2.</text>
</comment>
<dbReference type="PROSITE" id="PS00156">
    <property type="entry name" value="OMPDECASE"/>
    <property type="match status" value="1"/>
</dbReference>
<dbReference type="NCBIfam" id="NF001273">
    <property type="entry name" value="PRK00230.1"/>
    <property type="match status" value="1"/>
</dbReference>
<dbReference type="InterPro" id="IPR001754">
    <property type="entry name" value="OMPdeCOase_dom"/>
</dbReference>
<feature type="binding site" evidence="7 9">
    <location>
        <position position="123"/>
    </location>
    <ligand>
        <name>substrate</name>
    </ligand>
</feature>
<evidence type="ECO:0000256" key="6">
    <source>
        <dbReference type="ARBA" id="ARBA00049157"/>
    </source>
</evidence>
<comment type="similarity">
    <text evidence="7">Belongs to the OMP decarboxylase family. Type 1 subfamily.</text>
</comment>
<comment type="function">
    <text evidence="1 7">Catalyzes the decarboxylation of orotidine 5'-monophosphate (OMP) to uridine 5'-monophosphate (UMP).</text>
</comment>
<feature type="binding site" evidence="7 9">
    <location>
        <position position="13"/>
    </location>
    <ligand>
        <name>substrate</name>
    </ligand>
</feature>
<dbReference type="CDD" id="cd04725">
    <property type="entry name" value="OMP_decarboxylase_like"/>
    <property type="match status" value="1"/>
</dbReference>
<dbReference type="InterPro" id="IPR018089">
    <property type="entry name" value="OMPdecase_AS"/>
</dbReference>
<dbReference type="NCBIfam" id="TIGR01740">
    <property type="entry name" value="pyrF"/>
    <property type="match status" value="1"/>
</dbReference>